<dbReference type="EMBL" id="JBEZUR010000025">
    <property type="protein sequence ID" value="MEU3555983.1"/>
    <property type="molecule type" value="Genomic_DNA"/>
</dbReference>
<feature type="compositionally biased region" description="Low complexity" evidence="1">
    <location>
        <begin position="34"/>
        <end position="51"/>
    </location>
</feature>
<sequence length="183" mass="18421">MAVRSGVLVAGLTGAALTTVVVLGLQAHAKVPPALRSPGAPAASRAAAAPVPERPGPQGLPARSGAGARVVYSLGQDRVWLVDARGRVRRVFRVVPGAVDPAPGRYAVTSRSLRGTGADGAAIEHVVRFAKVRGVVVGFSAFRGGGPVAGSPAPGTGGIREARPDGAAMWDFATLGARVVVVR</sequence>
<name>A0ABV2YJU0_9ACTN</name>
<organism evidence="2 3">
    <name type="scientific">Streptomyces fragilis</name>
    <dbReference type="NCBI Taxonomy" id="67301"/>
    <lineage>
        <taxon>Bacteria</taxon>
        <taxon>Bacillati</taxon>
        <taxon>Actinomycetota</taxon>
        <taxon>Actinomycetes</taxon>
        <taxon>Kitasatosporales</taxon>
        <taxon>Streptomycetaceae</taxon>
        <taxon>Streptomyces</taxon>
    </lineage>
</organism>
<evidence type="ECO:0000313" key="3">
    <source>
        <dbReference type="Proteomes" id="UP001550850"/>
    </source>
</evidence>
<reference evidence="2 3" key="1">
    <citation type="submission" date="2024-06" db="EMBL/GenBank/DDBJ databases">
        <title>The Natural Products Discovery Center: Release of the First 8490 Sequenced Strains for Exploring Actinobacteria Biosynthetic Diversity.</title>
        <authorList>
            <person name="Kalkreuter E."/>
            <person name="Kautsar S.A."/>
            <person name="Yang D."/>
            <person name="Bader C.D."/>
            <person name="Teijaro C.N."/>
            <person name="Fluegel L."/>
            <person name="Davis C.M."/>
            <person name="Simpson J.R."/>
            <person name="Lauterbach L."/>
            <person name="Steele A.D."/>
            <person name="Gui C."/>
            <person name="Meng S."/>
            <person name="Li G."/>
            <person name="Viehrig K."/>
            <person name="Ye F."/>
            <person name="Su P."/>
            <person name="Kiefer A.F."/>
            <person name="Nichols A."/>
            <person name="Cepeda A.J."/>
            <person name="Yan W."/>
            <person name="Fan B."/>
            <person name="Jiang Y."/>
            <person name="Adhikari A."/>
            <person name="Zheng C.-J."/>
            <person name="Schuster L."/>
            <person name="Cowan T.M."/>
            <person name="Smanski M.J."/>
            <person name="Chevrette M.G."/>
            <person name="De Carvalho L.P.S."/>
            <person name="Shen B."/>
        </authorList>
    </citation>
    <scope>NUCLEOTIDE SEQUENCE [LARGE SCALE GENOMIC DNA]</scope>
    <source>
        <strain evidence="2 3">NPDC038104</strain>
    </source>
</reference>
<dbReference type="RefSeq" id="WP_108954778.1">
    <property type="nucleotide sequence ID" value="NZ_BEVZ01000004.1"/>
</dbReference>
<accession>A0ABV2YJU0</accession>
<gene>
    <name evidence="2" type="ORF">AB0E65_17465</name>
</gene>
<protein>
    <recommendedName>
        <fullName evidence="4">L,D-transpeptidase</fullName>
    </recommendedName>
</protein>
<evidence type="ECO:0008006" key="4">
    <source>
        <dbReference type="Google" id="ProtNLM"/>
    </source>
</evidence>
<proteinExistence type="predicted"/>
<evidence type="ECO:0000313" key="2">
    <source>
        <dbReference type="EMBL" id="MEU3555983.1"/>
    </source>
</evidence>
<dbReference type="Proteomes" id="UP001550850">
    <property type="component" value="Unassembled WGS sequence"/>
</dbReference>
<evidence type="ECO:0000256" key="1">
    <source>
        <dbReference type="SAM" id="MobiDB-lite"/>
    </source>
</evidence>
<comment type="caution">
    <text evidence="2">The sequence shown here is derived from an EMBL/GenBank/DDBJ whole genome shotgun (WGS) entry which is preliminary data.</text>
</comment>
<keyword evidence="3" id="KW-1185">Reference proteome</keyword>
<feature type="region of interest" description="Disordered" evidence="1">
    <location>
        <begin position="34"/>
        <end position="64"/>
    </location>
</feature>